<dbReference type="EMBL" id="JAMJPJ010000004">
    <property type="protein sequence ID" value="MCL7929301.1"/>
    <property type="molecule type" value="Genomic_DNA"/>
</dbReference>
<dbReference type="InterPro" id="IPR025965">
    <property type="entry name" value="FlgD/Vpr_Ig-like"/>
</dbReference>
<gene>
    <name evidence="8" type="ORF">M8006_04760</name>
</gene>
<evidence type="ECO:0000256" key="1">
    <source>
        <dbReference type="ARBA" id="ARBA00010577"/>
    </source>
</evidence>
<proteinExistence type="inferred from homology"/>
<evidence type="ECO:0000256" key="3">
    <source>
        <dbReference type="ARBA" id="ARBA00022795"/>
    </source>
</evidence>
<evidence type="ECO:0000313" key="8">
    <source>
        <dbReference type="EMBL" id="MCL7929301.1"/>
    </source>
</evidence>
<evidence type="ECO:0000313" key="9">
    <source>
        <dbReference type="Proteomes" id="UP001165308"/>
    </source>
</evidence>
<keyword evidence="3 5" id="KW-1005">Bacterial flagellum biogenesis</keyword>
<accession>A0ABT0SNU6</accession>
<comment type="function">
    <text evidence="4 5">Required for flagellar hook formation. May act as a scaffolding protein.</text>
</comment>
<evidence type="ECO:0000259" key="6">
    <source>
        <dbReference type="Pfam" id="PF13860"/>
    </source>
</evidence>
<dbReference type="Proteomes" id="UP001165308">
    <property type="component" value="Unassembled WGS sequence"/>
</dbReference>
<evidence type="ECO:0000256" key="4">
    <source>
        <dbReference type="ARBA" id="ARBA00024746"/>
    </source>
</evidence>
<keyword evidence="8" id="KW-0969">Cilium</keyword>
<evidence type="ECO:0000259" key="7">
    <source>
        <dbReference type="Pfam" id="PF13861"/>
    </source>
</evidence>
<comment type="caution">
    <text evidence="8">The sequence shown here is derived from an EMBL/GenBank/DDBJ whole genome shotgun (WGS) entry which is preliminary data.</text>
</comment>
<reference evidence="8" key="1">
    <citation type="submission" date="2022-05" db="EMBL/GenBank/DDBJ databases">
        <title>Halomonas geminus sp. nov. and Halomonas llamarensis sp. nov. isolated from high-altitude salars of the Atacama Desert.</title>
        <authorList>
            <person name="Hintersatz C."/>
            <person name="Rojas L.A."/>
            <person name="Wei T.-S."/>
            <person name="Kutschke S."/>
            <person name="Lehmann F."/>
            <person name="Jain R."/>
            <person name="Pollmann K."/>
        </authorList>
    </citation>
    <scope>NUCLEOTIDE SEQUENCE</scope>
    <source>
        <strain evidence="8">ATCHA</strain>
    </source>
</reference>
<evidence type="ECO:0000256" key="5">
    <source>
        <dbReference type="RuleBase" id="RU362076"/>
    </source>
</evidence>
<dbReference type="InterPro" id="IPR005648">
    <property type="entry name" value="FlgD"/>
</dbReference>
<keyword evidence="8" id="KW-0282">Flagellum</keyword>
<protein>
    <recommendedName>
        <fullName evidence="2 5">Basal-body rod modification protein FlgD</fullName>
    </recommendedName>
</protein>
<keyword evidence="9" id="KW-1185">Reference proteome</keyword>
<dbReference type="InterPro" id="IPR025963">
    <property type="entry name" value="FLgD_Tudor"/>
</dbReference>
<name>A0ABT0SNU6_9GAMM</name>
<organism evidence="8 9">
    <name type="scientific">Halomonas llamarensis</name>
    <dbReference type="NCBI Taxonomy" id="2945104"/>
    <lineage>
        <taxon>Bacteria</taxon>
        <taxon>Pseudomonadati</taxon>
        <taxon>Pseudomonadota</taxon>
        <taxon>Gammaproteobacteria</taxon>
        <taxon>Oceanospirillales</taxon>
        <taxon>Halomonadaceae</taxon>
        <taxon>Halomonas</taxon>
    </lineage>
</organism>
<dbReference type="Gene3D" id="2.30.30.910">
    <property type="match status" value="1"/>
</dbReference>
<keyword evidence="8" id="KW-0966">Cell projection</keyword>
<dbReference type="Pfam" id="PF13861">
    <property type="entry name" value="FLgD_tudor"/>
    <property type="match status" value="1"/>
</dbReference>
<evidence type="ECO:0000256" key="2">
    <source>
        <dbReference type="ARBA" id="ARBA00016013"/>
    </source>
</evidence>
<dbReference type="Pfam" id="PF13860">
    <property type="entry name" value="FlgD_ig"/>
    <property type="match status" value="1"/>
</dbReference>
<feature type="domain" description="FlgD/Vpr Ig-like" evidence="6">
    <location>
        <begin position="118"/>
        <end position="182"/>
    </location>
</feature>
<dbReference type="Pfam" id="PF03963">
    <property type="entry name" value="FlgD"/>
    <property type="match status" value="1"/>
</dbReference>
<comment type="similarity">
    <text evidence="1 5">Belongs to the FlgD family.</text>
</comment>
<feature type="domain" description="FlgD Tudor-like" evidence="7">
    <location>
        <begin position="88"/>
        <end position="229"/>
    </location>
</feature>
<sequence length="232" mass="24787">MIDGINNTVLDRINGNGGNPKLSQSQSDELRESFLTMLVTQLENQDPMDPMKNEEMTSQLAQINTVSGIEQLNDTLNGITQQMDAGKMLQASGLIGNAVLVPGNSVKVNIDDEGASHATPFGIELAKPAERVDISVTSKTGEVVYTEKVENVSAGVQSFSWDGLNNNGEPLVAGDYRVSLKAFDAEGEEMSAESLNYALVQGVTPAKDDGDVRLDLGAIYGQVGIDQVKQIL</sequence>
<dbReference type="Gene3D" id="2.60.40.4070">
    <property type="match status" value="1"/>
</dbReference>
<dbReference type="RefSeq" id="WP_250080315.1">
    <property type="nucleotide sequence ID" value="NZ_JAMJPJ010000004.1"/>
</dbReference>